<dbReference type="InterPro" id="IPR050417">
    <property type="entry name" value="Sugar_Epim/Isomerase"/>
</dbReference>
<feature type="active site" description="Proton donor/acceptor" evidence="3">
    <location>
        <position position="240"/>
    </location>
</feature>
<keyword evidence="5" id="KW-0670">Pyruvate</keyword>
<gene>
    <name evidence="5" type="ORF">SAMN04488498_112135</name>
</gene>
<dbReference type="NCBIfam" id="TIGR03234">
    <property type="entry name" value="OH-pyruv-isom"/>
    <property type="match status" value="1"/>
</dbReference>
<evidence type="ECO:0000313" key="5">
    <source>
        <dbReference type="EMBL" id="SFK78363.1"/>
    </source>
</evidence>
<organism evidence="5 6">
    <name type="scientific">Neomesorhizobium albiziae</name>
    <dbReference type="NCBI Taxonomy" id="335020"/>
    <lineage>
        <taxon>Bacteria</taxon>
        <taxon>Pseudomonadati</taxon>
        <taxon>Pseudomonadota</taxon>
        <taxon>Alphaproteobacteria</taxon>
        <taxon>Hyphomicrobiales</taxon>
        <taxon>Phyllobacteriaceae</taxon>
        <taxon>Neomesorhizobium</taxon>
    </lineage>
</organism>
<evidence type="ECO:0000256" key="1">
    <source>
        <dbReference type="ARBA" id="ARBA00023235"/>
    </source>
</evidence>
<dbReference type="Pfam" id="PF01261">
    <property type="entry name" value="AP_endonuc_2"/>
    <property type="match status" value="1"/>
</dbReference>
<sequence>MPKFSANLSMLFTEHDFLDRFDAAARAGFKAVEYIAPYDHAPEVVAARLKKNGLEQALFNLPPGDWGKGERGIAVLPDRVEEFRRGVDTAIAYAKALGCGQVNCLAGIAPEGVNAETLRETFVKNLRYAAEKLEKSGIRLLIEPINTLDIPGFFLNTSRQGLAIIEEVGSANLFLQYDIYHMQIMEGDLARTIEQNLGRIAHIQLADNPGRHEPGTGEINYPFLYEHLDRIGYAGWVGAEYKPKAGTEAGLGWFREASKITKNAAA</sequence>
<name>A0A1I4CC63_9HYPH</name>
<dbReference type="SUPFAM" id="SSF51658">
    <property type="entry name" value="Xylose isomerase-like"/>
    <property type="match status" value="1"/>
</dbReference>
<dbReference type="PANTHER" id="PTHR43489:SF13">
    <property type="entry name" value="HYDROXYPYRUVATE ISOMERASE"/>
    <property type="match status" value="1"/>
</dbReference>
<dbReference type="NCBIfam" id="NF043033">
    <property type="entry name" value="OxoTetrIsom"/>
    <property type="match status" value="1"/>
</dbReference>
<keyword evidence="1 2" id="KW-0413">Isomerase</keyword>
<dbReference type="GO" id="GO:0046487">
    <property type="term" value="P:glyoxylate metabolic process"/>
    <property type="evidence" value="ECO:0007669"/>
    <property type="project" value="TreeGrafter"/>
</dbReference>
<dbReference type="InterPro" id="IPR036237">
    <property type="entry name" value="Xyl_isomerase-like_sf"/>
</dbReference>
<proteinExistence type="inferred from homology"/>
<reference evidence="5 6" key="1">
    <citation type="submission" date="2016-10" db="EMBL/GenBank/DDBJ databases">
        <authorList>
            <person name="Varghese N."/>
            <person name="Submissions S."/>
        </authorList>
    </citation>
    <scope>NUCLEOTIDE SEQUENCE [LARGE SCALE GENOMIC DNA]</scope>
    <source>
        <strain evidence="5 6">DSM 21822</strain>
    </source>
</reference>
<dbReference type="InterPro" id="IPR013022">
    <property type="entry name" value="Xyl_isomerase-like_TIM-brl"/>
</dbReference>
<accession>A0A1I4CC63</accession>
<evidence type="ECO:0000259" key="4">
    <source>
        <dbReference type="Pfam" id="PF01261"/>
    </source>
</evidence>
<dbReference type="InterPro" id="IPR053398">
    <property type="entry name" value="HPT_OtnI_isomerases"/>
</dbReference>
<evidence type="ECO:0000256" key="2">
    <source>
        <dbReference type="PIRNR" id="PIRNR006241"/>
    </source>
</evidence>
<feature type="active site" description="Proton donor/acceptor" evidence="3">
    <location>
        <position position="143"/>
    </location>
</feature>
<comment type="similarity">
    <text evidence="2">Belongs to the hyi family.</text>
</comment>
<protein>
    <submittedName>
        <fullName evidence="5">Hydroxypyruvate isomerase</fullName>
    </submittedName>
</protein>
<dbReference type="GO" id="GO:0008903">
    <property type="term" value="F:hydroxypyruvate isomerase activity"/>
    <property type="evidence" value="ECO:0007669"/>
    <property type="project" value="TreeGrafter"/>
</dbReference>
<dbReference type="FunFam" id="3.20.20.150:FF:000007">
    <property type="entry name" value="Hydroxypyruvate isomerase"/>
    <property type="match status" value="1"/>
</dbReference>
<evidence type="ECO:0000313" key="6">
    <source>
        <dbReference type="Proteomes" id="UP000323300"/>
    </source>
</evidence>
<evidence type="ECO:0000256" key="3">
    <source>
        <dbReference type="PIRSR" id="PIRSR006241-50"/>
    </source>
</evidence>
<keyword evidence="6" id="KW-1185">Reference proteome</keyword>
<dbReference type="OrthoDB" id="9786584at2"/>
<dbReference type="PANTHER" id="PTHR43489">
    <property type="entry name" value="ISOMERASE"/>
    <property type="match status" value="1"/>
</dbReference>
<dbReference type="EMBL" id="FOSL01000012">
    <property type="protein sequence ID" value="SFK78363.1"/>
    <property type="molecule type" value="Genomic_DNA"/>
</dbReference>
<dbReference type="PIRSF" id="PIRSF006241">
    <property type="entry name" value="HyI"/>
    <property type="match status" value="1"/>
</dbReference>
<dbReference type="Gene3D" id="3.20.20.150">
    <property type="entry name" value="Divalent-metal-dependent TIM barrel enzymes"/>
    <property type="match status" value="1"/>
</dbReference>
<dbReference type="Proteomes" id="UP000323300">
    <property type="component" value="Unassembled WGS sequence"/>
</dbReference>
<feature type="domain" description="Xylose isomerase-like TIM barrel" evidence="4">
    <location>
        <begin position="21"/>
        <end position="256"/>
    </location>
</feature>
<dbReference type="InterPro" id="IPR026040">
    <property type="entry name" value="HyI-like"/>
</dbReference>
<dbReference type="InterPro" id="IPR017643">
    <property type="entry name" value="Hydroxypyruvate_isomerase"/>
</dbReference>
<dbReference type="RefSeq" id="WP_149761925.1">
    <property type="nucleotide sequence ID" value="NZ_BSPE01000004.1"/>
</dbReference>
<dbReference type="AlphaFoldDB" id="A0A1I4CC63"/>